<dbReference type="InterPro" id="IPR024623">
    <property type="entry name" value="YtxH"/>
</dbReference>
<name>A0A7L4US97_BALHA</name>
<dbReference type="OrthoDB" id="1082761at2"/>
<dbReference type="Gene3D" id="1.20.120.20">
    <property type="entry name" value="Apolipoprotein"/>
    <property type="match status" value="1"/>
</dbReference>
<gene>
    <name evidence="1" type="ORF">C7377_0863</name>
</gene>
<comment type="caution">
    <text evidence="1">The sequence shown here is derived from an EMBL/GenBank/DDBJ whole genome shotgun (WGS) entry which is preliminary data.</text>
</comment>
<evidence type="ECO:0000313" key="2">
    <source>
        <dbReference type="Proteomes" id="UP000251835"/>
    </source>
</evidence>
<proteinExistence type="predicted"/>
<organism evidence="1 2">
    <name type="scientific">Balneicella halophila</name>
    <dbReference type="NCBI Taxonomy" id="1537566"/>
    <lineage>
        <taxon>Bacteria</taxon>
        <taxon>Pseudomonadati</taxon>
        <taxon>Bacteroidota</taxon>
        <taxon>Bacteroidia</taxon>
        <taxon>Bacteroidales</taxon>
        <taxon>Balneicellaceae</taxon>
        <taxon>Balneicella</taxon>
    </lineage>
</organism>
<dbReference type="Proteomes" id="UP000251835">
    <property type="component" value="Unassembled WGS sequence"/>
</dbReference>
<keyword evidence="2" id="KW-1185">Reference proteome</keyword>
<dbReference type="RefSeq" id="WP_116496067.1">
    <property type="nucleotide sequence ID" value="NZ_QENZ01000003.1"/>
</dbReference>
<accession>A0A7L4US97</accession>
<dbReference type="AlphaFoldDB" id="A0A7L4US97"/>
<dbReference type="Pfam" id="PF12732">
    <property type="entry name" value="YtxH"/>
    <property type="match status" value="1"/>
</dbReference>
<sequence length="109" mass="11908">MAHNSGNSMLAALAGIAIGLGVGVLMAPDEGKKTRKKIKRTFDETTEDIKSRLNELTDEVKAKTMQAKGSLEDNVEYLVTKSSYKADEVIDVLEKKLADLKQANAKLQK</sequence>
<protein>
    <submittedName>
        <fullName evidence="1">Gas vesicle protein</fullName>
    </submittedName>
</protein>
<evidence type="ECO:0000313" key="1">
    <source>
        <dbReference type="EMBL" id="PVX52539.1"/>
    </source>
</evidence>
<reference evidence="1 2" key="1">
    <citation type="submission" date="2018-05" db="EMBL/GenBank/DDBJ databases">
        <title>Genomic Encyclopedia of Type Strains, Phase IV (KMG-IV): sequencing the most valuable type-strain genomes for metagenomic binning, comparative biology and taxonomic classification.</title>
        <authorList>
            <person name="Goeker M."/>
        </authorList>
    </citation>
    <scope>NUCLEOTIDE SEQUENCE [LARGE SCALE GENOMIC DNA]</scope>
    <source>
        <strain evidence="1 2">DSM 28579</strain>
    </source>
</reference>
<dbReference type="EMBL" id="QENZ01000003">
    <property type="protein sequence ID" value="PVX52539.1"/>
    <property type="molecule type" value="Genomic_DNA"/>
</dbReference>